<dbReference type="RefSeq" id="WP_133362443.1">
    <property type="nucleotide sequence ID" value="NZ_CP037940.1"/>
</dbReference>
<keyword evidence="1" id="KW-1133">Transmembrane helix</keyword>
<evidence type="ECO:0000313" key="3">
    <source>
        <dbReference type="Proteomes" id="UP000292886"/>
    </source>
</evidence>
<evidence type="ECO:0000313" key="2">
    <source>
        <dbReference type="EMBL" id="QBO35363.1"/>
    </source>
</evidence>
<feature type="transmembrane region" description="Helical" evidence="1">
    <location>
        <begin position="12"/>
        <end position="34"/>
    </location>
</feature>
<keyword evidence="1" id="KW-0812">Transmembrane</keyword>
<accession>A0A4P6YRY6</accession>
<keyword evidence="3" id="KW-1185">Reference proteome</keyword>
<dbReference type="KEGG" id="wei:EQG49_02220"/>
<dbReference type="AlphaFoldDB" id="A0A4P6YRY6"/>
<protein>
    <submittedName>
        <fullName evidence="2">Type II secretion system protein</fullName>
    </submittedName>
</protein>
<evidence type="ECO:0000256" key="1">
    <source>
        <dbReference type="SAM" id="Phobius"/>
    </source>
</evidence>
<dbReference type="OrthoDB" id="2249439at2"/>
<sequence>MKKMLSKKAESAFTLLESLIVLGVVATCLIIGYLKVNYDNEQSELRFWQELDVTWRQAQTSVRDTKIVFDFRFTNNYVDIYRETKKVKRLNYPNTLKFSGVMVHVPVSAEGHINPTTVSLFRANGSYYSIKWGFGWGVYRIEPEPKGLYRG</sequence>
<dbReference type="Proteomes" id="UP000292886">
    <property type="component" value="Chromosome"/>
</dbReference>
<name>A0A4P6YRY6_9LACO</name>
<reference evidence="3" key="1">
    <citation type="submission" date="2019-03" db="EMBL/GenBank/DDBJ databases">
        <title>Weissella sp. 26KH-42 Genome sequencing.</title>
        <authorList>
            <person name="Heo J."/>
            <person name="Kim S.-J."/>
            <person name="Kim J.-S."/>
            <person name="Hong S.-B."/>
            <person name="Kwon S.-W."/>
        </authorList>
    </citation>
    <scope>NUCLEOTIDE SEQUENCE [LARGE SCALE GENOMIC DNA]</scope>
    <source>
        <strain evidence="3">26KH-42</strain>
    </source>
</reference>
<gene>
    <name evidence="2" type="ORF">EQG49_02220</name>
</gene>
<organism evidence="2 3">
    <name type="scientific">Periweissella cryptocerci</name>
    <dbReference type="NCBI Taxonomy" id="2506420"/>
    <lineage>
        <taxon>Bacteria</taxon>
        <taxon>Bacillati</taxon>
        <taxon>Bacillota</taxon>
        <taxon>Bacilli</taxon>
        <taxon>Lactobacillales</taxon>
        <taxon>Lactobacillaceae</taxon>
        <taxon>Periweissella</taxon>
    </lineage>
</organism>
<proteinExistence type="predicted"/>
<dbReference type="EMBL" id="CP037940">
    <property type="protein sequence ID" value="QBO35363.1"/>
    <property type="molecule type" value="Genomic_DNA"/>
</dbReference>
<keyword evidence="1" id="KW-0472">Membrane</keyword>